<evidence type="ECO:0000313" key="1">
    <source>
        <dbReference type="EMBL" id="GAH24761.1"/>
    </source>
</evidence>
<comment type="caution">
    <text evidence="1">The sequence shown here is derived from an EMBL/GenBank/DDBJ whole genome shotgun (WGS) entry which is preliminary data.</text>
</comment>
<dbReference type="AlphaFoldDB" id="X1DUQ4"/>
<feature type="non-terminal residue" evidence="1">
    <location>
        <position position="1"/>
    </location>
</feature>
<sequence>NLGLLLKPIYQDKDYLDRANKNKDVKISYSLLNEIEIKIKTIIDDWLKAQAIALNNQDEIKTELGKKYEDLASNFKIIKGSDIYKKLFREIMEMLSMRLTMISLTES</sequence>
<dbReference type="EMBL" id="BART01039960">
    <property type="protein sequence ID" value="GAH24761.1"/>
    <property type="molecule type" value="Genomic_DNA"/>
</dbReference>
<accession>X1DUQ4</accession>
<reference evidence="1" key="1">
    <citation type="journal article" date="2014" name="Front. Microbiol.">
        <title>High frequency of phylogenetically diverse reductive dehalogenase-homologous genes in deep subseafloor sedimentary metagenomes.</title>
        <authorList>
            <person name="Kawai M."/>
            <person name="Futagami T."/>
            <person name="Toyoda A."/>
            <person name="Takaki Y."/>
            <person name="Nishi S."/>
            <person name="Hori S."/>
            <person name="Arai W."/>
            <person name="Tsubouchi T."/>
            <person name="Morono Y."/>
            <person name="Uchiyama I."/>
            <person name="Ito T."/>
            <person name="Fujiyama A."/>
            <person name="Inagaki F."/>
            <person name="Takami H."/>
        </authorList>
    </citation>
    <scope>NUCLEOTIDE SEQUENCE</scope>
    <source>
        <strain evidence="1">Expedition CK06-06</strain>
    </source>
</reference>
<organism evidence="1">
    <name type="scientific">marine sediment metagenome</name>
    <dbReference type="NCBI Taxonomy" id="412755"/>
    <lineage>
        <taxon>unclassified sequences</taxon>
        <taxon>metagenomes</taxon>
        <taxon>ecological metagenomes</taxon>
    </lineage>
</organism>
<gene>
    <name evidence="1" type="ORF">S01H4_65354</name>
</gene>
<proteinExistence type="predicted"/>
<name>X1DUQ4_9ZZZZ</name>
<feature type="non-terminal residue" evidence="1">
    <location>
        <position position="107"/>
    </location>
</feature>
<protein>
    <submittedName>
        <fullName evidence="1">Uncharacterized protein</fullName>
    </submittedName>
</protein>